<organism evidence="3 4">
    <name type="scientific">Sphaerisporangium aureirubrum</name>
    <dbReference type="NCBI Taxonomy" id="1544736"/>
    <lineage>
        <taxon>Bacteria</taxon>
        <taxon>Bacillati</taxon>
        <taxon>Actinomycetota</taxon>
        <taxon>Actinomycetes</taxon>
        <taxon>Streptosporangiales</taxon>
        <taxon>Streptosporangiaceae</taxon>
        <taxon>Sphaerisporangium</taxon>
    </lineage>
</organism>
<comment type="caution">
    <text evidence="3">The sequence shown here is derived from an EMBL/GenBank/DDBJ whole genome shotgun (WGS) entry which is preliminary data.</text>
</comment>
<evidence type="ECO:0000256" key="1">
    <source>
        <dbReference type="SAM" id="MobiDB-lite"/>
    </source>
</evidence>
<reference evidence="4" key="1">
    <citation type="journal article" date="2019" name="Int. J. Syst. Evol. Microbiol.">
        <title>The Global Catalogue of Microorganisms (GCM) 10K type strain sequencing project: providing services to taxonomists for standard genome sequencing and annotation.</title>
        <authorList>
            <consortium name="The Broad Institute Genomics Platform"/>
            <consortium name="The Broad Institute Genome Sequencing Center for Infectious Disease"/>
            <person name="Wu L."/>
            <person name="Ma J."/>
        </authorList>
    </citation>
    <scope>NUCLEOTIDE SEQUENCE [LARGE SCALE GENOMIC DNA]</scope>
    <source>
        <strain evidence="4">JCM 30346</strain>
    </source>
</reference>
<protein>
    <submittedName>
        <fullName evidence="3">DUF6203 family protein</fullName>
    </submittedName>
</protein>
<keyword evidence="4" id="KW-1185">Reference proteome</keyword>
<dbReference type="Proteomes" id="UP001596137">
    <property type="component" value="Unassembled WGS sequence"/>
</dbReference>
<keyword evidence="2" id="KW-0472">Membrane</keyword>
<proteinExistence type="predicted"/>
<evidence type="ECO:0000313" key="3">
    <source>
        <dbReference type="EMBL" id="MFC6083275.1"/>
    </source>
</evidence>
<dbReference type="Pfam" id="PF19706">
    <property type="entry name" value="DUF6203"/>
    <property type="match status" value="1"/>
</dbReference>
<keyword evidence="2" id="KW-1133">Transmembrane helix</keyword>
<feature type="region of interest" description="Disordered" evidence="1">
    <location>
        <begin position="39"/>
        <end position="65"/>
    </location>
</feature>
<dbReference type="RefSeq" id="WP_380754976.1">
    <property type="nucleotide sequence ID" value="NZ_JBHSRF010000026.1"/>
</dbReference>
<dbReference type="InterPro" id="IPR045777">
    <property type="entry name" value="DUF6203"/>
</dbReference>
<name>A0ABW1NIZ7_9ACTN</name>
<keyword evidence="2" id="KW-0812">Transmembrane</keyword>
<sequence>MKRILKLVVTRWLARTPLGLVALGVGWFVMRRRRKRNAAERPYGPPYERDRLTAVPDEGTRPRGR</sequence>
<accession>A0ABW1NIZ7</accession>
<feature type="transmembrane region" description="Helical" evidence="2">
    <location>
        <begin position="12"/>
        <end position="30"/>
    </location>
</feature>
<evidence type="ECO:0000256" key="2">
    <source>
        <dbReference type="SAM" id="Phobius"/>
    </source>
</evidence>
<evidence type="ECO:0000313" key="4">
    <source>
        <dbReference type="Proteomes" id="UP001596137"/>
    </source>
</evidence>
<feature type="compositionally biased region" description="Basic and acidic residues" evidence="1">
    <location>
        <begin position="47"/>
        <end position="65"/>
    </location>
</feature>
<gene>
    <name evidence="3" type="ORF">ACFP1K_19030</name>
</gene>
<dbReference type="EMBL" id="JBHSRF010000026">
    <property type="protein sequence ID" value="MFC6083275.1"/>
    <property type="molecule type" value="Genomic_DNA"/>
</dbReference>